<comment type="caution">
    <text evidence="2">The sequence shown here is derived from an EMBL/GenBank/DDBJ whole genome shotgun (WGS) entry which is preliminary data.</text>
</comment>
<organism evidence="2 3">
    <name type="scientific">Cichlidogyrus casuarinus</name>
    <dbReference type="NCBI Taxonomy" id="1844966"/>
    <lineage>
        <taxon>Eukaryota</taxon>
        <taxon>Metazoa</taxon>
        <taxon>Spiralia</taxon>
        <taxon>Lophotrochozoa</taxon>
        <taxon>Platyhelminthes</taxon>
        <taxon>Monogenea</taxon>
        <taxon>Monopisthocotylea</taxon>
        <taxon>Dactylogyridea</taxon>
        <taxon>Ancyrocephalidae</taxon>
        <taxon>Cichlidogyrus</taxon>
    </lineage>
</organism>
<gene>
    <name evidence="2" type="ORF">Ciccas_008752</name>
</gene>
<dbReference type="EMBL" id="JBJKFK010001611">
    <property type="protein sequence ID" value="KAL3312655.1"/>
    <property type="molecule type" value="Genomic_DNA"/>
</dbReference>
<proteinExistence type="predicted"/>
<evidence type="ECO:0000313" key="3">
    <source>
        <dbReference type="Proteomes" id="UP001626550"/>
    </source>
</evidence>
<feature type="coiled-coil region" evidence="1">
    <location>
        <begin position="174"/>
        <end position="235"/>
    </location>
</feature>
<evidence type="ECO:0000313" key="2">
    <source>
        <dbReference type="EMBL" id="KAL3312655.1"/>
    </source>
</evidence>
<accession>A0ABD2PZL0</accession>
<keyword evidence="1" id="KW-0175">Coiled coil</keyword>
<dbReference type="AlphaFoldDB" id="A0ABD2PZL0"/>
<protein>
    <submittedName>
        <fullName evidence="2">Uncharacterized protein</fullName>
    </submittedName>
</protein>
<dbReference type="Proteomes" id="UP001626550">
    <property type="component" value="Unassembled WGS sequence"/>
</dbReference>
<reference evidence="2 3" key="1">
    <citation type="submission" date="2024-11" db="EMBL/GenBank/DDBJ databases">
        <title>Adaptive evolution of stress response genes in parasites aligns with host niche diversity.</title>
        <authorList>
            <person name="Hahn C."/>
            <person name="Resl P."/>
        </authorList>
    </citation>
    <scope>NUCLEOTIDE SEQUENCE [LARGE SCALE GENOMIC DNA]</scope>
    <source>
        <strain evidence="2">EGGRZ-B1_66</strain>
        <tissue evidence="2">Body</tissue>
    </source>
</reference>
<name>A0ABD2PZL0_9PLAT</name>
<keyword evidence="3" id="KW-1185">Reference proteome</keyword>
<evidence type="ECO:0000256" key="1">
    <source>
        <dbReference type="SAM" id="Coils"/>
    </source>
</evidence>
<sequence length="262" mass="30501">MNEEEENEAVRCDLERMVKKLENRIADQSNIIMLTKKRADFEMERSSTVSRLNDRLVKENGHLKKALRVSKSDLLVAKKEVDSLKRSMDILQLIDQGPAEKHEQIKIELLIGLREELESARLTLSRMVNEHQQWCAAMKPMINHFGKVADPIIEKNASLKTKLASIQDDTCNQVDQYRAQVNRAVDEKNEAMTKLAVCERQISAIKSQFDANAEVNKLRVQLDEAKEQYRILRGDFDVFKEFSRQQLTLEQEQNQQMRRLFN</sequence>